<keyword evidence="3" id="KW-1185">Reference proteome</keyword>
<evidence type="ECO:0000313" key="2">
    <source>
        <dbReference type="EMBL" id="MFD2246291.1"/>
    </source>
</evidence>
<reference evidence="3" key="1">
    <citation type="journal article" date="2019" name="Int. J. Syst. Evol. Microbiol.">
        <title>The Global Catalogue of Microorganisms (GCM) 10K type strain sequencing project: providing services to taxonomists for standard genome sequencing and annotation.</title>
        <authorList>
            <consortium name="The Broad Institute Genomics Platform"/>
            <consortium name="The Broad Institute Genome Sequencing Center for Infectious Disease"/>
            <person name="Wu L."/>
            <person name="Ma J."/>
        </authorList>
    </citation>
    <scope>NUCLEOTIDE SEQUENCE [LARGE SCALE GENOMIC DNA]</scope>
    <source>
        <strain evidence="3">CGMCC 4.1782</strain>
    </source>
</reference>
<protein>
    <submittedName>
        <fullName evidence="2">Uncharacterized protein</fullName>
    </submittedName>
</protein>
<comment type="caution">
    <text evidence="2">The sequence shown here is derived from an EMBL/GenBank/DDBJ whole genome shotgun (WGS) entry which is preliminary data.</text>
</comment>
<dbReference type="EMBL" id="JBHUIM010000001">
    <property type="protein sequence ID" value="MFD2246291.1"/>
    <property type="molecule type" value="Genomic_DNA"/>
</dbReference>
<dbReference type="RefSeq" id="WP_250427987.1">
    <property type="nucleotide sequence ID" value="NZ_JALPRR010000001.1"/>
</dbReference>
<dbReference type="Proteomes" id="UP001597374">
    <property type="component" value="Unassembled WGS sequence"/>
</dbReference>
<evidence type="ECO:0000313" key="3">
    <source>
        <dbReference type="Proteomes" id="UP001597374"/>
    </source>
</evidence>
<sequence length="69" mass="7598">MLKTYELRGRVRDRAGTPKRSEEYRRKPDGLPARPKYKTLTGLKDAVRSGTNAAAFVNFRTITGGGGVS</sequence>
<organism evidence="2 3">
    <name type="scientific">Pontibacter ruber</name>
    <dbReference type="NCBI Taxonomy" id="1343895"/>
    <lineage>
        <taxon>Bacteria</taxon>
        <taxon>Pseudomonadati</taxon>
        <taxon>Bacteroidota</taxon>
        <taxon>Cytophagia</taxon>
        <taxon>Cytophagales</taxon>
        <taxon>Hymenobacteraceae</taxon>
        <taxon>Pontibacter</taxon>
    </lineage>
</organism>
<feature type="compositionally biased region" description="Basic and acidic residues" evidence="1">
    <location>
        <begin position="1"/>
        <end position="29"/>
    </location>
</feature>
<evidence type="ECO:0000256" key="1">
    <source>
        <dbReference type="SAM" id="MobiDB-lite"/>
    </source>
</evidence>
<proteinExistence type="predicted"/>
<name>A0ABW5CV08_9BACT</name>
<gene>
    <name evidence="2" type="ORF">ACFSKP_08495</name>
</gene>
<accession>A0ABW5CV08</accession>
<feature type="region of interest" description="Disordered" evidence="1">
    <location>
        <begin position="1"/>
        <end position="37"/>
    </location>
</feature>